<reference evidence="1 2" key="1">
    <citation type="journal article" date="2019" name="Nat. Med.">
        <title>A library of human gut bacterial isolates paired with longitudinal multiomics data enables mechanistic microbiome research.</title>
        <authorList>
            <person name="Poyet M."/>
            <person name="Groussin M."/>
            <person name="Gibbons S.M."/>
            <person name="Avila-Pacheco J."/>
            <person name="Jiang X."/>
            <person name="Kearney S.M."/>
            <person name="Perrotta A.R."/>
            <person name="Berdy B."/>
            <person name="Zhao S."/>
            <person name="Lieberman T.D."/>
            <person name="Swanson P.K."/>
            <person name="Smith M."/>
            <person name="Roesemann S."/>
            <person name="Alexander J.E."/>
            <person name="Rich S.A."/>
            <person name="Livny J."/>
            <person name="Vlamakis H."/>
            <person name="Clish C."/>
            <person name="Bullock K."/>
            <person name="Deik A."/>
            <person name="Scott J."/>
            <person name="Pierce K.A."/>
            <person name="Xavier R.J."/>
            <person name="Alm E.J."/>
        </authorList>
    </citation>
    <scope>NUCLEOTIDE SEQUENCE [LARGE SCALE GENOMIC DNA]</scope>
    <source>
        <strain evidence="1 2">BIOML-A163</strain>
    </source>
</reference>
<sequence>MWGGGYTSFFLCLKSVFFDAGYSGGCSKWIFTFIELDIQNRVLAVCDTDVLKYYNFKNTPPFLFDSPPLKTYHFSRFSF</sequence>
<accession>A0A5M5C8I9</accession>
<evidence type="ECO:0000313" key="1">
    <source>
        <dbReference type="EMBL" id="KAA3953421.1"/>
    </source>
</evidence>
<protein>
    <submittedName>
        <fullName evidence="1">Uncharacterized protein</fullName>
    </submittedName>
</protein>
<name>A0A5M5C8I9_BACOV</name>
<dbReference type="AlphaFoldDB" id="A0A5M5C8I9"/>
<proteinExistence type="predicted"/>
<gene>
    <name evidence="1" type="ORF">F3D71_05865</name>
</gene>
<comment type="caution">
    <text evidence="1">The sequence shown here is derived from an EMBL/GenBank/DDBJ whole genome shotgun (WGS) entry which is preliminary data.</text>
</comment>
<organism evidence="1 2">
    <name type="scientific">Bacteroides ovatus</name>
    <dbReference type="NCBI Taxonomy" id="28116"/>
    <lineage>
        <taxon>Bacteria</taxon>
        <taxon>Pseudomonadati</taxon>
        <taxon>Bacteroidota</taxon>
        <taxon>Bacteroidia</taxon>
        <taxon>Bacteroidales</taxon>
        <taxon>Bacteroidaceae</taxon>
        <taxon>Bacteroides</taxon>
    </lineage>
</organism>
<evidence type="ECO:0000313" key="2">
    <source>
        <dbReference type="Proteomes" id="UP000323717"/>
    </source>
</evidence>
<dbReference type="Proteomes" id="UP000323717">
    <property type="component" value="Unassembled WGS sequence"/>
</dbReference>
<dbReference type="EMBL" id="VWLE01000050">
    <property type="protein sequence ID" value="KAA3953421.1"/>
    <property type="molecule type" value="Genomic_DNA"/>
</dbReference>